<evidence type="ECO:0008006" key="3">
    <source>
        <dbReference type="Google" id="ProtNLM"/>
    </source>
</evidence>
<sequence length="208" mass="22612">MNQAHVVFVLSTDAPMPAVFDGAEGAGRVRPIRQDRLAPDVILAASGLIVTTSVDQIDLLRKGDAIEGFLDRGGRMVINGHVLRPYVRDLRPFVPLEAPHRPDFALTRLADHPVFEGIPARALETNRGVAGFYGRGHNPPPEGAVALTGIGPDRLPVDWTWRRPAGGALFVHSGNDLWGVGDDPAIKRRIAERLVDWCLAETRAEVEA</sequence>
<dbReference type="RefSeq" id="WP_175276546.1">
    <property type="nucleotide sequence ID" value="NZ_CP054836.1"/>
</dbReference>
<dbReference type="KEGG" id="orm:HTY61_09440"/>
<dbReference type="Proteomes" id="UP000509367">
    <property type="component" value="Chromosome"/>
</dbReference>
<evidence type="ECO:0000313" key="2">
    <source>
        <dbReference type="Proteomes" id="UP000509367"/>
    </source>
</evidence>
<keyword evidence="2" id="KW-1185">Reference proteome</keyword>
<accession>A0A6N1VDP4</accession>
<proteinExistence type="predicted"/>
<dbReference type="EMBL" id="CP054836">
    <property type="protein sequence ID" value="QKV18653.1"/>
    <property type="molecule type" value="Genomic_DNA"/>
</dbReference>
<dbReference type="AlphaFoldDB" id="A0A6N1VDP4"/>
<dbReference type="SUPFAM" id="SSF52317">
    <property type="entry name" value="Class I glutamine amidotransferase-like"/>
    <property type="match status" value="1"/>
</dbReference>
<name>A0A6N1VDP4_9HYPH</name>
<protein>
    <recommendedName>
        <fullName evidence="3">ThuA domain-containing protein</fullName>
    </recommendedName>
</protein>
<organism evidence="1 2">
    <name type="scientific">Oricola thermophila</name>
    <dbReference type="NCBI Taxonomy" id="2742145"/>
    <lineage>
        <taxon>Bacteria</taxon>
        <taxon>Pseudomonadati</taxon>
        <taxon>Pseudomonadota</taxon>
        <taxon>Alphaproteobacteria</taxon>
        <taxon>Hyphomicrobiales</taxon>
        <taxon>Ahrensiaceae</taxon>
        <taxon>Oricola</taxon>
    </lineage>
</organism>
<reference evidence="1 2" key="1">
    <citation type="submission" date="2020-06" db="EMBL/GenBank/DDBJ databases">
        <title>Oricola thermophila sp. nov. isolated from a tidal sediments.</title>
        <authorList>
            <person name="Kwon K.K."/>
            <person name="Yang S.-H."/>
            <person name="Park M.-J."/>
        </authorList>
    </citation>
    <scope>NUCLEOTIDE SEQUENCE [LARGE SCALE GENOMIC DNA]</scope>
    <source>
        <strain evidence="1 2">MEBiC13590</strain>
    </source>
</reference>
<gene>
    <name evidence="1" type="ORF">HTY61_09440</name>
</gene>
<dbReference type="InterPro" id="IPR029062">
    <property type="entry name" value="Class_I_gatase-like"/>
</dbReference>
<evidence type="ECO:0000313" key="1">
    <source>
        <dbReference type="EMBL" id="QKV18653.1"/>
    </source>
</evidence>